<reference evidence="5 6" key="1">
    <citation type="submission" date="2024-08" db="EMBL/GenBank/DDBJ databases">
        <authorList>
            <person name="Cucini C."/>
            <person name="Frati F."/>
        </authorList>
    </citation>
    <scope>NUCLEOTIDE SEQUENCE [LARGE SCALE GENOMIC DNA]</scope>
</reference>
<gene>
    <name evidence="5" type="ORF">ODALV1_LOCUS20184</name>
</gene>
<proteinExistence type="inferred from homology"/>
<dbReference type="PANTHER" id="PTHR24300:SF375">
    <property type="entry name" value="CYTOCHROME P450 FAMILY"/>
    <property type="match status" value="1"/>
</dbReference>
<keyword evidence="3" id="KW-0408">Iron</keyword>
<evidence type="ECO:0000313" key="6">
    <source>
        <dbReference type="Proteomes" id="UP001642540"/>
    </source>
</evidence>
<keyword evidence="4" id="KW-0560">Oxidoreductase</keyword>
<keyword evidence="4" id="KW-0503">Monooxygenase</keyword>
<dbReference type="SUPFAM" id="SSF48264">
    <property type="entry name" value="Cytochrome P450"/>
    <property type="match status" value="1"/>
</dbReference>
<name>A0ABP1RE18_9HEXA</name>
<dbReference type="Gene3D" id="1.10.630.10">
    <property type="entry name" value="Cytochrome P450"/>
    <property type="match status" value="1"/>
</dbReference>
<dbReference type="InterPro" id="IPR036396">
    <property type="entry name" value="Cyt_P450_sf"/>
</dbReference>
<dbReference type="PRINTS" id="PR00463">
    <property type="entry name" value="EP450I"/>
</dbReference>
<dbReference type="PANTHER" id="PTHR24300">
    <property type="entry name" value="CYTOCHROME P450 508A4-RELATED"/>
    <property type="match status" value="1"/>
</dbReference>
<protein>
    <submittedName>
        <fullName evidence="5">Uncharacterized protein</fullName>
    </submittedName>
</protein>
<dbReference type="EMBL" id="CAXLJM020000068">
    <property type="protein sequence ID" value="CAL8123384.1"/>
    <property type="molecule type" value="Genomic_DNA"/>
</dbReference>
<keyword evidence="6" id="KW-1185">Reference proteome</keyword>
<evidence type="ECO:0000256" key="1">
    <source>
        <dbReference type="ARBA" id="ARBA00010617"/>
    </source>
</evidence>
<evidence type="ECO:0000256" key="2">
    <source>
        <dbReference type="ARBA" id="ARBA00022723"/>
    </source>
</evidence>
<evidence type="ECO:0000313" key="5">
    <source>
        <dbReference type="EMBL" id="CAL8123384.1"/>
    </source>
</evidence>
<dbReference type="InterPro" id="IPR050182">
    <property type="entry name" value="Cytochrome_P450_fam2"/>
</dbReference>
<dbReference type="InterPro" id="IPR002401">
    <property type="entry name" value="Cyt_P450_E_grp-I"/>
</dbReference>
<comment type="similarity">
    <text evidence="1">Belongs to the cytochrome P450 family.</text>
</comment>
<evidence type="ECO:0000256" key="3">
    <source>
        <dbReference type="ARBA" id="ARBA00023004"/>
    </source>
</evidence>
<dbReference type="InterPro" id="IPR001128">
    <property type="entry name" value="Cyt_P450"/>
</dbReference>
<accession>A0ABP1RE18</accession>
<evidence type="ECO:0000256" key="4">
    <source>
        <dbReference type="ARBA" id="ARBA00023033"/>
    </source>
</evidence>
<dbReference type="Pfam" id="PF00067">
    <property type="entry name" value="p450"/>
    <property type="match status" value="1"/>
</dbReference>
<organism evidence="5 6">
    <name type="scientific">Orchesella dallaii</name>
    <dbReference type="NCBI Taxonomy" id="48710"/>
    <lineage>
        <taxon>Eukaryota</taxon>
        <taxon>Metazoa</taxon>
        <taxon>Ecdysozoa</taxon>
        <taxon>Arthropoda</taxon>
        <taxon>Hexapoda</taxon>
        <taxon>Collembola</taxon>
        <taxon>Entomobryomorpha</taxon>
        <taxon>Entomobryoidea</taxon>
        <taxon>Orchesellidae</taxon>
        <taxon>Orchesellinae</taxon>
        <taxon>Orchesella</taxon>
    </lineage>
</organism>
<comment type="caution">
    <text evidence="5">The sequence shown here is derived from an EMBL/GenBank/DDBJ whole genome shotgun (WGS) entry which is preliminary data.</text>
</comment>
<sequence length="109" mass="12627">MLILGKNAIGTIMEIFEAGLVTTSQTLNWLTLHLTHHPHVQAKLHEEIDRVVGQNRDPFLHDKPKMPYTEAVIQEIRGHSNKSCLIRFFSETEVIFFRKNINFFNIVSI</sequence>
<keyword evidence="2" id="KW-0479">Metal-binding</keyword>
<dbReference type="Proteomes" id="UP001642540">
    <property type="component" value="Unassembled WGS sequence"/>
</dbReference>